<evidence type="ECO:0000313" key="2">
    <source>
        <dbReference type="EMBL" id="CAG8608523.1"/>
    </source>
</evidence>
<dbReference type="OrthoDB" id="408604at2759"/>
<dbReference type="InterPro" id="IPR011333">
    <property type="entry name" value="SKP1/BTB/POZ_sf"/>
</dbReference>
<feature type="non-terminal residue" evidence="2">
    <location>
        <position position="389"/>
    </location>
</feature>
<accession>A0A9N9CMJ4</accession>
<keyword evidence="3" id="KW-1185">Reference proteome</keyword>
<name>A0A9N9CMJ4_9GLOM</name>
<proteinExistence type="predicted"/>
<dbReference type="SMART" id="SM00225">
    <property type="entry name" value="BTB"/>
    <property type="match status" value="1"/>
</dbReference>
<dbReference type="PROSITE" id="PS50097">
    <property type="entry name" value="BTB"/>
    <property type="match status" value="1"/>
</dbReference>
<dbReference type="Gene3D" id="3.30.710.10">
    <property type="entry name" value="Potassium Channel Kv1.1, Chain A"/>
    <property type="match status" value="1"/>
</dbReference>
<gene>
    <name evidence="2" type="ORF">POCULU_LOCUS7831</name>
</gene>
<dbReference type="AlphaFoldDB" id="A0A9N9CMJ4"/>
<dbReference type="InterPro" id="IPR000210">
    <property type="entry name" value="BTB/POZ_dom"/>
</dbReference>
<evidence type="ECO:0000259" key="1">
    <source>
        <dbReference type="PROSITE" id="PS50097"/>
    </source>
</evidence>
<sequence length="389" mass="44969">MDAPTFYVRLTSDEDAFKHIQLYHFDAKIIVGVNENAVSFLTHSVKLRQRSEFFNTALSNTWIRRENGVAVIHKPNMSPELFEEILKFIYFENIPINVLEAHARDLFFYSDELLIDTLLGSIFSAWLNSIKESLKLPHFFITAVNTIYNYSTLKSCQDDFAAMFEQDPWNFYNHPNLSDLHEDIMKILAKKACQYGNGEVFLDVLIKWGIERNARLVKEPFYQWKSKHFDLLADTISGALQEVKFGQRPERYAHFNHLSFDQIFHGDFEQLNWYKGCDISKSELPANPEGGLTESTEIHAQLDSLPIPFTDTIQKILVAQKTENTNSSFTRPTKNWPRVKTSYNFVLSYHKMINSSLPSFHEFFQSYLHSAPALVVLRQGPKTVAGLSM</sequence>
<feature type="domain" description="BTB" evidence="1">
    <location>
        <begin position="25"/>
        <end position="98"/>
    </location>
</feature>
<dbReference type="EMBL" id="CAJVPJ010001944">
    <property type="protein sequence ID" value="CAG8608523.1"/>
    <property type="molecule type" value="Genomic_DNA"/>
</dbReference>
<reference evidence="2" key="1">
    <citation type="submission" date="2021-06" db="EMBL/GenBank/DDBJ databases">
        <authorList>
            <person name="Kallberg Y."/>
            <person name="Tangrot J."/>
            <person name="Rosling A."/>
        </authorList>
    </citation>
    <scope>NUCLEOTIDE SEQUENCE</scope>
    <source>
        <strain evidence="2">IA702</strain>
    </source>
</reference>
<dbReference type="Pfam" id="PF00651">
    <property type="entry name" value="BTB"/>
    <property type="match status" value="1"/>
</dbReference>
<dbReference type="SUPFAM" id="SSF54695">
    <property type="entry name" value="POZ domain"/>
    <property type="match status" value="1"/>
</dbReference>
<organism evidence="2 3">
    <name type="scientific">Paraglomus occultum</name>
    <dbReference type="NCBI Taxonomy" id="144539"/>
    <lineage>
        <taxon>Eukaryota</taxon>
        <taxon>Fungi</taxon>
        <taxon>Fungi incertae sedis</taxon>
        <taxon>Mucoromycota</taxon>
        <taxon>Glomeromycotina</taxon>
        <taxon>Glomeromycetes</taxon>
        <taxon>Paraglomerales</taxon>
        <taxon>Paraglomeraceae</taxon>
        <taxon>Paraglomus</taxon>
    </lineage>
</organism>
<dbReference type="CDD" id="cd18186">
    <property type="entry name" value="BTB_POZ_ZBTB_KLHL-like"/>
    <property type="match status" value="1"/>
</dbReference>
<dbReference type="Proteomes" id="UP000789572">
    <property type="component" value="Unassembled WGS sequence"/>
</dbReference>
<comment type="caution">
    <text evidence="2">The sequence shown here is derived from an EMBL/GenBank/DDBJ whole genome shotgun (WGS) entry which is preliminary data.</text>
</comment>
<protein>
    <submittedName>
        <fullName evidence="2">5812_t:CDS:1</fullName>
    </submittedName>
</protein>
<evidence type="ECO:0000313" key="3">
    <source>
        <dbReference type="Proteomes" id="UP000789572"/>
    </source>
</evidence>
<feature type="non-terminal residue" evidence="2">
    <location>
        <position position="1"/>
    </location>
</feature>